<accession>A0A238UXI3</accession>
<gene>
    <name evidence="2" type="ORF">EYF88_00130</name>
    <name evidence="1" type="ORF">SAMN06265378_101595</name>
</gene>
<dbReference type="EMBL" id="FZNM01000001">
    <property type="protein sequence ID" value="SNR26890.1"/>
    <property type="molecule type" value="Genomic_DNA"/>
</dbReference>
<evidence type="ECO:0008006" key="5">
    <source>
        <dbReference type="Google" id="ProtNLM"/>
    </source>
</evidence>
<dbReference type="AlphaFoldDB" id="A0A238UXI3"/>
<protein>
    <recommendedName>
        <fullName evidence="5">Nickel/cobalt transporter regulator</fullName>
    </recommendedName>
</protein>
<evidence type="ECO:0000313" key="2">
    <source>
        <dbReference type="EMBL" id="TBN52658.1"/>
    </source>
</evidence>
<reference evidence="1" key="2">
    <citation type="submission" date="2017-06" db="EMBL/GenBank/DDBJ databases">
        <authorList>
            <person name="Kim H.J."/>
            <person name="Triplett B.A."/>
        </authorList>
    </citation>
    <scope>NUCLEOTIDE SEQUENCE [LARGE SCALE GENOMIC DNA]</scope>
    <source>
        <strain evidence="1">DSM 26170</strain>
    </source>
</reference>
<proteinExistence type="predicted"/>
<reference evidence="2 4" key="3">
    <citation type="submission" date="2019-02" db="EMBL/GenBank/DDBJ databases">
        <authorList>
            <person name="Zhang G."/>
        </authorList>
    </citation>
    <scope>NUCLEOTIDE SEQUENCE [LARGE SCALE GENOMIC DNA]</scope>
    <source>
        <strain evidence="2 4">CMB17</strain>
    </source>
</reference>
<keyword evidence="4" id="KW-1185">Reference proteome</keyword>
<sequence>MSLRLTMIVTAATAVLLVASNHYRPEAHGTVDTGIVNPPPVPVPGAILRSEDVRFIDQPGRYGLGKDLADSRYAIVGGHLVRIDPDTMQVKSVLRRRAYASD</sequence>
<evidence type="ECO:0000313" key="1">
    <source>
        <dbReference type="EMBL" id="SNR26890.1"/>
    </source>
</evidence>
<evidence type="ECO:0000313" key="4">
    <source>
        <dbReference type="Proteomes" id="UP000292859"/>
    </source>
</evidence>
<dbReference type="RefSeq" id="WP_089386661.1">
    <property type="nucleotide sequence ID" value="NZ_FZNM01000001.1"/>
</dbReference>
<dbReference type="OrthoDB" id="7779104at2"/>
<dbReference type="EMBL" id="SIRL01000001">
    <property type="protein sequence ID" value="TBN52658.1"/>
    <property type="molecule type" value="Genomic_DNA"/>
</dbReference>
<organism evidence="1 3">
    <name type="scientific">Paracoccus sediminis</name>
    <dbReference type="NCBI Taxonomy" id="1214787"/>
    <lineage>
        <taxon>Bacteria</taxon>
        <taxon>Pseudomonadati</taxon>
        <taxon>Pseudomonadota</taxon>
        <taxon>Alphaproteobacteria</taxon>
        <taxon>Rhodobacterales</taxon>
        <taxon>Paracoccaceae</taxon>
        <taxon>Paracoccus</taxon>
    </lineage>
</organism>
<dbReference type="Proteomes" id="UP000198409">
    <property type="component" value="Unassembled WGS sequence"/>
</dbReference>
<reference evidence="3" key="1">
    <citation type="submission" date="2017-06" db="EMBL/GenBank/DDBJ databases">
        <authorList>
            <person name="Varghese N."/>
            <person name="Submissions S."/>
        </authorList>
    </citation>
    <scope>NUCLEOTIDE SEQUENCE [LARGE SCALE GENOMIC DNA]</scope>
    <source>
        <strain evidence="3">DSM 26170</strain>
    </source>
</reference>
<dbReference type="Proteomes" id="UP000292859">
    <property type="component" value="Unassembled WGS sequence"/>
</dbReference>
<name>A0A238UXI3_9RHOB</name>
<evidence type="ECO:0000313" key="3">
    <source>
        <dbReference type="Proteomes" id="UP000198409"/>
    </source>
</evidence>